<evidence type="ECO:0000256" key="2">
    <source>
        <dbReference type="ARBA" id="ARBA00022801"/>
    </source>
</evidence>
<evidence type="ECO:0000259" key="3">
    <source>
        <dbReference type="PROSITE" id="PS51462"/>
    </source>
</evidence>
<feature type="domain" description="Nudix hydrolase" evidence="3">
    <location>
        <begin position="17"/>
        <end position="149"/>
    </location>
</feature>
<evidence type="ECO:0000256" key="1">
    <source>
        <dbReference type="ARBA" id="ARBA00001946"/>
    </source>
</evidence>
<dbReference type="PROSITE" id="PS51462">
    <property type="entry name" value="NUDIX"/>
    <property type="match status" value="1"/>
</dbReference>
<dbReference type="InterPro" id="IPR020084">
    <property type="entry name" value="NUDIX_hydrolase_CS"/>
</dbReference>
<comment type="cofactor">
    <cofactor evidence="1">
        <name>Mg(2+)</name>
        <dbReference type="ChEBI" id="CHEBI:18420"/>
    </cofactor>
</comment>
<reference evidence="4 5" key="1">
    <citation type="submission" date="2018-08" db="EMBL/GenBank/DDBJ databases">
        <title>Actinomadura jelena sp. nov., a novel Actinomycete isolated from soil in Chad.</title>
        <authorList>
            <person name="Shi L."/>
        </authorList>
    </citation>
    <scope>NUCLEOTIDE SEQUENCE [LARGE SCALE GENOMIC DNA]</scope>
    <source>
        <strain evidence="4 5">NEAU-G17</strain>
    </source>
</reference>
<dbReference type="EMBL" id="QURH01000936">
    <property type="protein sequence ID" value="RFU37685.1"/>
    <property type="molecule type" value="Genomic_DNA"/>
</dbReference>
<sequence>MGPDVGYGSVGKSPDVGYGRAVTKVIDKVAWIRIEDGRILAARSHGKDAYYLPGGKREPGETDERTLLREVAEELTVELDPATVRHAGTWEAQAHGKDAGVTVRMACYTADHTGELVPAAEIAEIAWLGHVDRDRVSPAVRMILDDLHAAGDLR</sequence>
<dbReference type="SUPFAM" id="SSF55811">
    <property type="entry name" value="Nudix"/>
    <property type="match status" value="1"/>
</dbReference>
<organism evidence="4 5">
    <name type="scientific">Actinomadura logoneensis</name>
    <dbReference type="NCBI Taxonomy" id="2293572"/>
    <lineage>
        <taxon>Bacteria</taxon>
        <taxon>Bacillati</taxon>
        <taxon>Actinomycetota</taxon>
        <taxon>Actinomycetes</taxon>
        <taxon>Streptosporangiales</taxon>
        <taxon>Thermomonosporaceae</taxon>
        <taxon>Actinomadura</taxon>
    </lineage>
</organism>
<dbReference type="PANTHER" id="PTHR43046:SF2">
    <property type="entry name" value="8-OXO-DGTP DIPHOSPHATASE-RELATED"/>
    <property type="match status" value="1"/>
</dbReference>
<dbReference type="CDD" id="cd04690">
    <property type="entry name" value="NUDIX_Hydrolase"/>
    <property type="match status" value="1"/>
</dbReference>
<dbReference type="OrthoDB" id="67499at2"/>
<evidence type="ECO:0000313" key="5">
    <source>
        <dbReference type="Proteomes" id="UP000261811"/>
    </source>
</evidence>
<dbReference type="Pfam" id="PF00293">
    <property type="entry name" value="NUDIX"/>
    <property type="match status" value="1"/>
</dbReference>
<dbReference type="PROSITE" id="PS00893">
    <property type="entry name" value="NUDIX_BOX"/>
    <property type="match status" value="1"/>
</dbReference>
<comment type="caution">
    <text evidence="4">The sequence shown here is derived from an EMBL/GenBank/DDBJ whole genome shotgun (WGS) entry which is preliminary data.</text>
</comment>
<dbReference type="Proteomes" id="UP000261811">
    <property type="component" value="Unassembled WGS sequence"/>
</dbReference>
<keyword evidence="2" id="KW-0378">Hydrolase</keyword>
<name>A0A372JCE7_9ACTN</name>
<protein>
    <submittedName>
        <fullName evidence="4">NUDIX domain-containing protein</fullName>
    </submittedName>
</protein>
<dbReference type="InterPro" id="IPR000086">
    <property type="entry name" value="NUDIX_hydrolase_dom"/>
</dbReference>
<dbReference type="AlphaFoldDB" id="A0A372JCE7"/>
<dbReference type="GO" id="GO:0016787">
    <property type="term" value="F:hydrolase activity"/>
    <property type="evidence" value="ECO:0007669"/>
    <property type="project" value="UniProtKB-KW"/>
</dbReference>
<proteinExistence type="predicted"/>
<dbReference type="Gene3D" id="3.90.79.10">
    <property type="entry name" value="Nucleoside Triphosphate Pyrophosphohydrolase"/>
    <property type="match status" value="1"/>
</dbReference>
<keyword evidence="5" id="KW-1185">Reference proteome</keyword>
<dbReference type="PANTHER" id="PTHR43046">
    <property type="entry name" value="GDP-MANNOSE MANNOSYL HYDROLASE"/>
    <property type="match status" value="1"/>
</dbReference>
<evidence type="ECO:0000313" key="4">
    <source>
        <dbReference type="EMBL" id="RFU37685.1"/>
    </source>
</evidence>
<dbReference type="InterPro" id="IPR015797">
    <property type="entry name" value="NUDIX_hydrolase-like_dom_sf"/>
</dbReference>
<accession>A0A372JCE7</accession>
<gene>
    <name evidence="4" type="ORF">DZF91_31595</name>
</gene>